<dbReference type="InterPro" id="IPR041413">
    <property type="entry name" value="MLTR_LBD"/>
</dbReference>
<dbReference type="CDD" id="cd00093">
    <property type="entry name" value="HTH_XRE"/>
    <property type="match status" value="1"/>
</dbReference>
<dbReference type="EMBL" id="MPON01000001">
    <property type="protein sequence ID" value="OKA42312.1"/>
    <property type="molecule type" value="Genomic_DNA"/>
</dbReference>
<dbReference type="GO" id="GO:0003677">
    <property type="term" value="F:DNA binding"/>
    <property type="evidence" value="ECO:0007669"/>
    <property type="project" value="InterPro"/>
</dbReference>
<protein>
    <submittedName>
        <fullName evidence="2">Transcriptional regulator</fullName>
    </submittedName>
</protein>
<dbReference type="Gene3D" id="3.30.450.180">
    <property type="match status" value="1"/>
</dbReference>
<accession>A0A1C4F2C5</accession>
<dbReference type="Gene3D" id="1.10.260.40">
    <property type="entry name" value="lambda repressor-like DNA-binding domains"/>
    <property type="match status" value="1"/>
</dbReference>
<evidence type="ECO:0000313" key="2">
    <source>
        <dbReference type="EMBL" id="OKA42312.1"/>
    </source>
</evidence>
<dbReference type="SUPFAM" id="SSF47413">
    <property type="entry name" value="lambda repressor-like DNA-binding domains"/>
    <property type="match status" value="1"/>
</dbReference>
<feature type="domain" description="HTH cro/C1-type" evidence="1">
    <location>
        <begin position="30"/>
        <end position="86"/>
    </location>
</feature>
<name>A0A1C4F2C5_BACCE</name>
<gene>
    <name evidence="2" type="ORF">BJR07_10450</name>
</gene>
<dbReference type="PANTHER" id="PTHR35010">
    <property type="entry name" value="BLL4672 PROTEIN-RELATED"/>
    <property type="match status" value="1"/>
</dbReference>
<evidence type="ECO:0000259" key="1">
    <source>
        <dbReference type="SMART" id="SM00530"/>
    </source>
</evidence>
<proteinExistence type="predicted"/>
<evidence type="ECO:0000313" key="3">
    <source>
        <dbReference type="Proteomes" id="UP000186535"/>
    </source>
</evidence>
<organism evidence="2 3">
    <name type="scientific">Bacillus cereus</name>
    <dbReference type="NCBI Taxonomy" id="1396"/>
    <lineage>
        <taxon>Bacteria</taxon>
        <taxon>Bacillati</taxon>
        <taxon>Bacillota</taxon>
        <taxon>Bacilli</taxon>
        <taxon>Bacillales</taxon>
        <taxon>Bacillaceae</taxon>
        <taxon>Bacillus</taxon>
        <taxon>Bacillus cereus group</taxon>
    </lineage>
</organism>
<dbReference type="AlphaFoldDB" id="A0A1C4F2C5"/>
<dbReference type="Proteomes" id="UP000186535">
    <property type="component" value="Unassembled WGS sequence"/>
</dbReference>
<sequence length="279" mass="32695">MLSDADRRKELADFLKSRRARLTPEQFNLPIGQRRKTKGLRREEVAQLTGIGLTWYTWLEQGRDIQVSQEVIESISRVFRLEGEERNHLILLANLSLPSQIRKPIAGHINGVLEGLLDQLQFCPAYVIDEKLNIVHWNKAASVVFGDFGEMDERNRNAVWRCFTSKEYRKLFENWENHAQRLIAQFRATYTQFIGDEWFKNVIEELTERSSEFRMWWSNHEVQGTPIGRKVLLHPVGGTLVMDHVTLQVYDAPELKLTIYQPRIEEDTEMKMKELLKGN</sequence>
<comment type="caution">
    <text evidence="2">The sequence shown here is derived from an EMBL/GenBank/DDBJ whole genome shotgun (WGS) entry which is preliminary data.</text>
</comment>
<dbReference type="InterPro" id="IPR001387">
    <property type="entry name" value="Cro/C1-type_HTH"/>
</dbReference>
<dbReference type="InterPro" id="IPR010982">
    <property type="entry name" value="Lambda_DNA-bd_dom_sf"/>
</dbReference>
<dbReference type="SMART" id="SM00530">
    <property type="entry name" value="HTH_XRE"/>
    <property type="match status" value="1"/>
</dbReference>
<dbReference type="Pfam" id="PF17765">
    <property type="entry name" value="MLTR_LBD"/>
    <property type="match status" value="1"/>
</dbReference>
<dbReference type="Pfam" id="PF13560">
    <property type="entry name" value="HTH_31"/>
    <property type="match status" value="1"/>
</dbReference>
<dbReference type="RefSeq" id="WP_073516672.1">
    <property type="nucleotide sequence ID" value="NZ_MPOM01000002.1"/>
</dbReference>
<reference evidence="2 3" key="1">
    <citation type="submission" date="2016-11" db="EMBL/GenBank/DDBJ databases">
        <title>Identification of Bacillus cereus isolated from egg-white.</title>
        <authorList>
            <person name="Soni A."/>
            <person name="Oey I."/>
            <person name="Silcock P."/>
            <person name="Bremer P."/>
        </authorList>
    </citation>
    <scope>NUCLEOTIDE SEQUENCE [LARGE SCALE GENOMIC DNA]</scope>
    <source>
        <strain evidence="2 3">NZAS03</strain>
    </source>
</reference>